<comment type="caution">
    <text evidence="1">The sequence shown here is derived from an EMBL/GenBank/DDBJ whole genome shotgun (WGS) entry which is preliminary data.</text>
</comment>
<keyword evidence="2" id="KW-1185">Reference proteome</keyword>
<protein>
    <submittedName>
        <fullName evidence="1">Uncharacterized protein</fullName>
    </submittedName>
</protein>
<evidence type="ECO:0000313" key="2">
    <source>
        <dbReference type="Proteomes" id="UP000479710"/>
    </source>
</evidence>
<dbReference type="AlphaFoldDB" id="A0A6G1C3Q1"/>
<proteinExistence type="predicted"/>
<reference evidence="1 2" key="1">
    <citation type="submission" date="2019-11" db="EMBL/GenBank/DDBJ databases">
        <title>Whole genome sequence of Oryza granulata.</title>
        <authorList>
            <person name="Li W."/>
        </authorList>
    </citation>
    <scope>NUCLEOTIDE SEQUENCE [LARGE SCALE GENOMIC DNA]</scope>
    <source>
        <strain evidence="2">cv. Menghai</strain>
        <tissue evidence="1">Leaf</tissue>
    </source>
</reference>
<evidence type="ECO:0000313" key="1">
    <source>
        <dbReference type="EMBL" id="KAF0894859.1"/>
    </source>
</evidence>
<dbReference type="Proteomes" id="UP000479710">
    <property type="component" value="Unassembled WGS sequence"/>
</dbReference>
<gene>
    <name evidence="1" type="ORF">E2562_004870</name>
</gene>
<name>A0A6G1C3Q1_9ORYZ</name>
<sequence length="146" mass="14965">MGNDAEVEASVLPPQPDLAAAWMAASAIRTSFNRVCKALVSETPCSLETAPRISSSCICNDKTTSSEVAVCGLGVVREGLRPSLASSMVSSVVLPSLAPIAVVGEGGQLLVHEAGRVMSHALQPGMFFLLGGISSVSHGLNFSLSP</sequence>
<organism evidence="1 2">
    <name type="scientific">Oryza meyeriana var. granulata</name>
    <dbReference type="NCBI Taxonomy" id="110450"/>
    <lineage>
        <taxon>Eukaryota</taxon>
        <taxon>Viridiplantae</taxon>
        <taxon>Streptophyta</taxon>
        <taxon>Embryophyta</taxon>
        <taxon>Tracheophyta</taxon>
        <taxon>Spermatophyta</taxon>
        <taxon>Magnoliopsida</taxon>
        <taxon>Liliopsida</taxon>
        <taxon>Poales</taxon>
        <taxon>Poaceae</taxon>
        <taxon>BOP clade</taxon>
        <taxon>Oryzoideae</taxon>
        <taxon>Oryzeae</taxon>
        <taxon>Oryzinae</taxon>
        <taxon>Oryza</taxon>
        <taxon>Oryza meyeriana</taxon>
    </lineage>
</organism>
<accession>A0A6G1C3Q1</accession>
<dbReference type="EMBL" id="SPHZ02000010">
    <property type="protein sequence ID" value="KAF0894859.1"/>
    <property type="molecule type" value="Genomic_DNA"/>
</dbReference>